<dbReference type="InterPro" id="IPR050336">
    <property type="entry name" value="Chromosome_partition/occlusion"/>
</dbReference>
<evidence type="ECO:0000313" key="3">
    <source>
        <dbReference type="Proteomes" id="UP000516424"/>
    </source>
</evidence>
<dbReference type="InterPro" id="IPR003115">
    <property type="entry name" value="ParB_N"/>
</dbReference>
<name>A0AB33IH02_ACEAC</name>
<dbReference type="PANTHER" id="PTHR33375">
    <property type="entry name" value="CHROMOSOME-PARTITIONING PROTEIN PARB-RELATED"/>
    <property type="match status" value="1"/>
</dbReference>
<feature type="domain" description="ParB-like N-terminal" evidence="1">
    <location>
        <begin position="4"/>
        <end position="98"/>
    </location>
</feature>
<accession>A0AB33IH02</accession>
<dbReference type="InterPro" id="IPR036086">
    <property type="entry name" value="ParB/Sulfiredoxin_sf"/>
</dbReference>
<dbReference type="CDD" id="cd16409">
    <property type="entry name" value="ParB_N_like"/>
    <property type="match status" value="1"/>
</dbReference>
<proteinExistence type="predicted"/>
<protein>
    <recommendedName>
        <fullName evidence="1">ParB-like N-terminal domain-containing protein</fullName>
    </recommendedName>
</protein>
<dbReference type="EMBL" id="AP023410">
    <property type="protein sequence ID" value="BCK77197.1"/>
    <property type="molecule type" value="Genomic_DNA"/>
</dbReference>
<organism evidence="2 3">
    <name type="scientific">Acetobacter aceti NBRC 14818</name>
    <dbReference type="NCBI Taxonomy" id="887700"/>
    <lineage>
        <taxon>Bacteria</taxon>
        <taxon>Pseudomonadati</taxon>
        <taxon>Pseudomonadota</taxon>
        <taxon>Alphaproteobacteria</taxon>
        <taxon>Acetobacterales</taxon>
        <taxon>Acetobacteraceae</taxon>
        <taxon>Acetobacter</taxon>
        <taxon>Acetobacter subgen. Acetobacter</taxon>
    </lineage>
</organism>
<dbReference type="Pfam" id="PF02195">
    <property type="entry name" value="ParB_N"/>
    <property type="match status" value="1"/>
</dbReference>
<reference evidence="2 3" key="1">
    <citation type="journal article" date="2011" name="Microbiology">
        <title>Transcriptome response to different carbon sources in Acetobacter aceti.</title>
        <authorList>
            <person name="Sakurai K."/>
            <person name="Arai H."/>
            <person name="Ishii M."/>
            <person name="Igarashi Y."/>
        </authorList>
    </citation>
    <scope>NUCLEOTIDE SEQUENCE [LARGE SCALE GENOMIC DNA]</scope>
    <source>
        <strain evidence="2 3">NBRC 14818</strain>
    </source>
</reference>
<dbReference type="GO" id="GO:0007059">
    <property type="term" value="P:chromosome segregation"/>
    <property type="evidence" value="ECO:0007669"/>
    <property type="project" value="TreeGrafter"/>
</dbReference>
<gene>
    <name evidence="2" type="ORF">EMQ_2803</name>
</gene>
<dbReference type="SMART" id="SM00470">
    <property type="entry name" value="ParB"/>
    <property type="match status" value="1"/>
</dbReference>
<dbReference type="PANTHER" id="PTHR33375:SF1">
    <property type="entry name" value="CHROMOSOME-PARTITIONING PROTEIN PARB-RELATED"/>
    <property type="match status" value="1"/>
</dbReference>
<dbReference type="RefSeq" id="WP_018307817.1">
    <property type="nucleotide sequence ID" value="NZ_AP023410.1"/>
</dbReference>
<dbReference type="Proteomes" id="UP000516424">
    <property type="component" value="Chromosome"/>
</dbReference>
<dbReference type="AlphaFoldDB" id="A0AB33IH02"/>
<sequence>MNVKKIALADIDPRTNDRIRPVNEGYVEIIAQSFIERGQDTPIEVRYGTGAEGSPKYILVAGGHRLAAAHLAGWNEVSASVSKLNADQARLKEIDENLIRQELDILSRARSLFERKELYLRLYPETRNGGDRVSDQFATVANCLPRFAVDAAARMGVSERTVHGYVSLYRNLQPETVRALQGTTLANDRSELLFIGSIKEPGLQVERVKKALAEDKKPSELASENVAPVANEEKWLVLGRKEAARVLKMEAPARRVFLDELVTAGLITRDQILEAA</sequence>
<dbReference type="Gene3D" id="3.90.1530.10">
    <property type="entry name" value="Conserved hypothetical protein from pyrococcus furiosus pfu- 392566-001, ParB domain"/>
    <property type="match status" value="1"/>
</dbReference>
<dbReference type="SUPFAM" id="SSF110849">
    <property type="entry name" value="ParB/Sulfiredoxin"/>
    <property type="match status" value="1"/>
</dbReference>
<evidence type="ECO:0000259" key="1">
    <source>
        <dbReference type="SMART" id="SM00470"/>
    </source>
</evidence>
<dbReference type="GO" id="GO:0005694">
    <property type="term" value="C:chromosome"/>
    <property type="evidence" value="ECO:0007669"/>
    <property type="project" value="TreeGrafter"/>
</dbReference>
<keyword evidence="3" id="KW-1185">Reference proteome</keyword>
<evidence type="ECO:0000313" key="2">
    <source>
        <dbReference type="EMBL" id="BCK77197.1"/>
    </source>
</evidence>